<feature type="transmembrane region" description="Helical" evidence="1">
    <location>
        <begin position="84"/>
        <end position="104"/>
    </location>
</feature>
<dbReference type="InterPro" id="IPR025058">
    <property type="entry name" value="DUF3995"/>
</dbReference>
<feature type="transmembrane region" description="Helical" evidence="1">
    <location>
        <begin position="51"/>
        <end position="77"/>
    </location>
</feature>
<reference evidence="2 3" key="1">
    <citation type="submission" date="2020-08" db="EMBL/GenBank/DDBJ databases">
        <title>Genomic Encyclopedia of Type Strains, Phase IV (KMG-IV): sequencing the most valuable type-strain genomes for metagenomic binning, comparative biology and taxonomic classification.</title>
        <authorList>
            <person name="Goeker M."/>
        </authorList>
    </citation>
    <scope>NUCLEOTIDE SEQUENCE [LARGE SCALE GENOMIC DNA]</scope>
    <source>
        <strain evidence="2 3">DSM 7051</strain>
    </source>
</reference>
<dbReference type="RefSeq" id="WP_055981150.1">
    <property type="nucleotide sequence ID" value="NZ_BAABEG010000001.1"/>
</dbReference>
<protein>
    <recommendedName>
        <fullName evidence="4">DUF3995 domain-containing protein</fullName>
    </recommendedName>
</protein>
<keyword evidence="1" id="KW-0812">Transmembrane</keyword>
<sequence length="146" mass="15619">MTNVAFALAAVLYLLTSLHVYWGLGGVWPGTDQASCARAIAGFRGIDAMPTPFACFTVAACLLLATLWPLALVGVFATPFPREGLAASALMIALVFLGRGIAGFTPAWRRLTPEMPFARLDRLYYSPLCLFIGAGFAFLAIKGFQP</sequence>
<gene>
    <name evidence="2" type="ORF">GGR00_001576</name>
</gene>
<dbReference type="Pfam" id="PF13160">
    <property type="entry name" value="DUF3995"/>
    <property type="match status" value="1"/>
</dbReference>
<comment type="caution">
    <text evidence="2">The sequence shown here is derived from an EMBL/GenBank/DDBJ whole genome shotgun (WGS) entry which is preliminary data.</text>
</comment>
<feature type="transmembrane region" description="Helical" evidence="1">
    <location>
        <begin position="124"/>
        <end position="141"/>
    </location>
</feature>
<evidence type="ECO:0000256" key="1">
    <source>
        <dbReference type="SAM" id="Phobius"/>
    </source>
</evidence>
<accession>A0A7X0KK98</accession>
<proteinExistence type="predicted"/>
<name>A0A7X0KK98_9HYPH</name>
<dbReference type="EMBL" id="JACHOU010000003">
    <property type="protein sequence ID" value="MBB6353802.1"/>
    <property type="molecule type" value="Genomic_DNA"/>
</dbReference>
<keyword evidence="1" id="KW-0472">Membrane</keyword>
<dbReference type="Proteomes" id="UP000536262">
    <property type="component" value="Unassembled WGS sequence"/>
</dbReference>
<evidence type="ECO:0000313" key="3">
    <source>
        <dbReference type="Proteomes" id="UP000536262"/>
    </source>
</evidence>
<keyword evidence="3" id="KW-1185">Reference proteome</keyword>
<dbReference type="AlphaFoldDB" id="A0A7X0KK98"/>
<organism evidence="2 3">
    <name type="scientific">Aminobacter aganoensis</name>
    <dbReference type="NCBI Taxonomy" id="83264"/>
    <lineage>
        <taxon>Bacteria</taxon>
        <taxon>Pseudomonadati</taxon>
        <taxon>Pseudomonadota</taxon>
        <taxon>Alphaproteobacteria</taxon>
        <taxon>Hyphomicrobiales</taxon>
        <taxon>Phyllobacteriaceae</taxon>
        <taxon>Aminobacter</taxon>
    </lineage>
</organism>
<evidence type="ECO:0000313" key="2">
    <source>
        <dbReference type="EMBL" id="MBB6353802.1"/>
    </source>
</evidence>
<evidence type="ECO:0008006" key="4">
    <source>
        <dbReference type="Google" id="ProtNLM"/>
    </source>
</evidence>
<keyword evidence="1" id="KW-1133">Transmembrane helix</keyword>